<dbReference type="RefSeq" id="WP_136528137.1">
    <property type="nucleotide sequence ID" value="NZ_STGX01000002.1"/>
</dbReference>
<sequence>MFAGLRLSLRIARREALRYKGRSALSIALLGLPLLGVSIGATAYDTITLSEEETARQHLGENDAFVESVLPGESLEQLTWYDQWPMYDAPDDFAVEEGEAIPEPPGKEAVLAALPEGSRIAPFTLYPDGVEGIKIETPSGVGEIGALGYDLDDELYERAGLEYVEGSAPQDGEVALSSAAAEYLELGVGDELAVQGEEGERSLTVGAVVELPWFLNGRYAIGEDFAAPYGGWLVDVPGEFTYEQALPLNEMGMTAWATSLVLDPPPSAVDPAAYTMQMDEAMFTVYGLIVVVVVMEVVLLAGPAFAISARRRTREFALMSANGASPAQIRNTVLAGGVLFGLIAAAAAVVLGILAVLVGTPLLEGMYGHRSAGLRFLPLLQTGLVALAIVTGLLSALAAALSASRVNVIAALMGRTPGRKGSKKLLFLGLGLVAVAVAAGIGGVVLWSLPLMALAIVAGQLGLVACTPAILSGMAALGRWLPLAPRMALREAGRNRGSAAPAIAAVLGVVAAGTAFAMVVTADSVRSEQSTSHELAQGSLSLSLYAASDEMTAAQWEAARAEADPVLHRHLEDLEVVELPLYTGWQACGVKEEDPGQDAECTWTVTRPEEHRCPYWEAIGDGSDEATVRAAVEDARKDPVCNEGQEDTGQYTDGVPATTDRQIVANYTELEGEELDDAVALLKAGGVLVSDPLAITDEGTVVLERSLTVWDESGSEVTSEPVTLELPAMAVAGHLLGTSELFLSPAAAEQMELVSSLWQREYLLKTSTEVDASVVEAIKAELGDDVLDGTVWTDVWVTDYTDPFTRYLVLAVTGLCALIALGATAVSTGLIIAEQRQDMTTLGAVGAAPTLRKRFAMWQTVMIALFGAGLGTLAGVVGYALLREALNNPLKFRYPFETLYGWELPWASIGITVLAVPVVAAIGALVFTRARLPSERRMT</sequence>
<dbReference type="EMBL" id="STGX01000002">
    <property type="protein sequence ID" value="THV31264.1"/>
    <property type="molecule type" value="Genomic_DNA"/>
</dbReference>
<feature type="transmembrane region" description="Helical" evidence="7">
    <location>
        <begin position="906"/>
        <end position="928"/>
    </location>
</feature>
<dbReference type="InterPro" id="IPR050250">
    <property type="entry name" value="Macrolide_Exporter_MacB"/>
</dbReference>
<name>A0A4S8PT01_9ACTN</name>
<feature type="transmembrane region" description="Helical" evidence="7">
    <location>
        <begin position="285"/>
        <end position="309"/>
    </location>
</feature>
<evidence type="ECO:0000256" key="6">
    <source>
        <dbReference type="ARBA" id="ARBA00038076"/>
    </source>
</evidence>
<feature type="transmembrane region" description="Helical" evidence="7">
    <location>
        <begin position="333"/>
        <end position="359"/>
    </location>
</feature>
<dbReference type="PANTHER" id="PTHR30572:SF4">
    <property type="entry name" value="ABC TRANSPORTER PERMEASE YTRF"/>
    <property type="match status" value="1"/>
</dbReference>
<comment type="similarity">
    <text evidence="6">Belongs to the ABC-4 integral membrane protein family.</text>
</comment>
<evidence type="ECO:0000256" key="2">
    <source>
        <dbReference type="ARBA" id="ARBA00022475"/>
    </source>
</evidence>
<accession>A0A4S8PT01</accession>
<dbReference type="GO" id="GO:0005886">
    <property type="term" value="C:plasma membrane"/>
    <property type="evidence" value="ECO:0007669"/>
    <property type="project" value="UniProtKB-SubCell"/>
</dbReference>
<evidence type="ECO:0000256" key="3">
    <source>
        <dbReference type="ARBA" id="ARBA00022692"/>
    </source>
</evidence>
<dbReference type="GO" id="GO:0022857">
    <property type="term" value="F:transmembrane transporter activity"/>
    <property type="evidence" value="ECO:0007669"/>
    <property type="project" value="TreeGrafter"/>
</dbReference>
<feature type="transmembrane region" description="Helical" evidence="7">
    <location>
        <begin position="425"/>
        <end position="447"/>
    </location>
</feature>
<dbReference type="OrthoDB" id="3405625at2"/>
<evidence type="ECO:0000256" key="1">
    <source>
        <dbReference type="ARBA" id="ARBA00004651"/>
    </source>
</evidence>
<comment type="caution">
    <text evidence="9">The sequence shown here is derived from an EMBL/GenBank/DDBJ whole genome shotgun (WGS) entry which is preliminary data.</text>
</comment>
<dbReference type="PANTHER" id="PTHR30572">
    <property type="entry name" value="MEMBRANE COMPONENT OF TRANSPORTER-RELATED"/>
    <property type="match status" value="1"/>
</dbReference>
<feature type="transmembrane region" description="Helical" evidence="7">
    <location>
        <begin position="861"/>
        <end position="882"/>
    </location>
</feature>
<comment type="subcellular location">
    <subcellularLocation>
        <location evidence="1">Cell membrane</location>
        <topology evidence="1">Multi-pass membrane protein</topology>
    </subcellularLocation>
</comment>
<keyword evidence="5 7" id="KW-0472">Membrane</keyword>
<gene>
    <name evidence="9" type="ORF">E9998_02495</name>
</gene>
<dbReference type="InterPro" id="IPR003838">
    <property type="entry name" value="ABC3_permease_C"/>
</dbReference>
<feature type="transmembrane region" description="Helical" evidence="7">
    <location>
        <begin position="807"/>
        <end position="833"/>
    </location>
</feature>
<feature type="transmembrane region" description="Helical" evidence="7">
    <location>
        <begin position="453"/>
        <end position="478"/>
    </location>
</feature>
<keyword evidence="10" id="KW-1185">Reference proteome</keyword>
<organism evidence="9 10">
    <name type="scientific">Glycomyces paridis</name>
    <dbReference type="NCBI Taxonomy" id="2126555"/>
    <lineage>
        <taxon>Bacteria</taxon>
        <taxon>Bacillati</taxon>
        <taxon>Actinomycetota</taxon>
        <taxon>Actinomycetes</taxon>
        <taxon>Glycomycetales</taxon>
        <taxon>Glycomycetaceae</taxon>
        <taxon>Glycomyces</taxon>
    </lineage>
</organism>
<feature type="transmembrane region" description="Helical" evidence="7">
    <location>
        <begin position="499"/>
        <end position="520"/>
    </location>
</feature>
<feature type="domain" description="ABC3 transporter permease C-terminal" evidence="8">
    <location>
        <begin position="289"/>
        <end position="407"/>
    </location>
</feature>
<evidence type="ECO:0000256" key="4">
    <source>
        <dbReference type="ARBA" id="ARBA00022989"/>
    </source>
</evidence>
<reference evidence="9 10" key="1">
    <citation type="journal article" date="2018" name="Int. J. Syst. Evol. Microbiol.">
        <title>Glycomyces paridis sp. nov., isolated from the medicinal plant Paris polyphylla.</title>
        <authorList>
            <person name="Fang X.M."/>
            <person name="Bai J.L."/>
            <person name="Su J."/>
            <person name="Zhao L.L."/>
            <person name="Liu H.Y."/>
            <person name="Ma B.P."/>
            <person name="Zhang Y.Q."/>
            <person name="Yu L.Y."/>
        </authorList>
    </citation>
    <scope>NUCLEOTIDE SEQUENCE [LARGE SCALE GENOMIC DNA]</scope>
    <source>
        <strain evidence="9 10">CPCC 204357</strain>
    </source>
</reference>
<keyword evidence="3 7" id="KW-0812">Transmembrane</keyword>
<dbReference type="Pfam" id="PF02687">
    <property type="entry name" value="FtsX"/>
    <property type="match status" value="2"/>
</dbReference>
<evidence type="ECO:0000256" key="7">
    <source>
        <dbReference type="SAM" id="Phobius"/>
    </source>
</evidence>
<proteinExistence type="inferred from homology"/>
<dbReference type="AlphaFoldDB" id="A0A4S8PT01"/>
<evidence type="ECO:0000313" key="9">
    <source>
        <dbReference type="EMBL" id="THV31264.1"/>
    </source>
</evidence>
<feature type="domain" description="ABC3 transporter permease C-terminal" evidence="8">
    <location>
        <begin position="812"/>
        <end position="928"/>
    </location>
</feature>
<keyword evidence="4 7" id="KW-1133">Transmembrane helix</keyword>
<evidence type="ECO:0000313" key="10">
    <source>
        <dbReference type="Proteomes" id="UP000305792"/>
    </source>
</evidence>
<evidence type="ECO:0000256" key="5">
    <source>
        <dbReference type="ARBA" id="ARBA00023136"/>
    </source>
</evidence>
<evidence type="ECO:0000259" key="8">
    <source>
        <dbReference type="Pfam" id="PF02687"/>
    </source>
</evidence>
<keyword evidence="2" id="KW-1003">Cell membrane</keyword>
<dbReference type="Proteomes" id="UP000305792">
    <property type="component" value="Unassembled WGS sequence"/>
</dbReference>
<feature type="transmembrane region" description="Helical" evidence="7">
    <location>
        <begin position="379"/>
        <end position="404"/>
    </location>
</feature>
<protein>
    <submittedName>
        <fullName evidence="9">ABC transporter permease</fullName>
    </submittedName>
</protein>